<protein>
    <submittedName>
        <fullName evidence="1">Uncharacterized protein</fullName>
    </submittedName>
</protein>
<sequence length="264" mass="29797">MAAKGRLREIVGPLLIGAGNRMTEDMENAEVLKLFCLHFSLASFPPKFLRAEGETLAESAEVNQGDRARAHLRQVDIEKSTGTDEMYPRVLREHYEAPSLPSSWKPREAPDDWKKGNVTAIFKTVKEDDSEKLQAGWRHEAIARHTKERKVTQSSQLGFSKGKSCLPDLVAFYDGLRVLASVVYSPAGIHTGLMQFIVFTNDLDLWAGDHTWQVHRYKLRGVVNIVQSIAAIQSHSDRLEKWANTKCSKCKCKVLHLGWNNPMQ</sequence>
<evidence type="ECO:0000313" key="2">
    <source>
        <dbReference type="Proteomes" id="UP001333110"/>
    </source>
</evidence>
<proteinExistence type="predicted"/>
<gene>
    <name evidence="1" type="ORF">QYF61_005147</name>
</gene>
<comment type="caution">
    <text evidence="1">The sequence shown here is derived from an EMBL/GenBank/DDBJ whole genome shotgun (WGS) entry which is preliminary data.</text>
</comment>
<accession>A0AAN7PQ43</accession>
<organism evidence="1 2">
    <name type="scientific">Mycteria americana</name>
    <name type="common">Wood stork</name>
    <dbReference type="NCBI Taxonomy" id="33587"/>
    <lineage>
        <taxon>Eukaryota</taxon>
        <taxon>Metazoa</taxon>
        <taxon>Chordata</taxon>
        <taxon>Craniata</taxon>
        <taxon>Vertebrata</taxon>
        <taxon>Euteleostomi</taxon>
        <taxon>Archelosauria</taxon>
        <taxon>Archosauria</taxon>
        <taxon>Dinosauria</taxon>
        <taxon>Saurischia</taxon>
        <taxon>Theropoda</taxon>
        <taxon>Coelurosauria</taxon>
        <taxon>Aves</taxon>
        <taxon>Neognathae</taxon>
        <taxon>Neoaves</taxon>
        <taxon>Aequornithes</taxon>
        <taxon>Ciconiiformes</taxon>
        <taxon>Ciconiidae</taxon>
        <taxon>Mycteria</taxon>
    </lineage>
</organism>
<name>A0AAN7PQ43_MYCAM</name>
<dbReference type="EMBL" id="JAUNZN010000001">
    <property type="protein sequence ID" value="KAK4829508.1"/>
    <property type="molecule type" value="Genomic_DNA"/>
</dbReference>
<keyword evidence="2" id="KW-1185">Reference proteome</keyword>
<dbReference type="Proteomes" id="UP001333110">
    <property type="component" value="Unassembled WGS sequence"/>
</dbReference>
<dbReference type="AlphaFoldDB" id="A0AAN7PQ43"/>
<reference evidence="1 2" key="1">
    <citation type="journal article" date="2023" name="J. Hered.">
        <title>Chromosome-level genome of the wood stork (Mycteria americana) provides insight into avian chromosome evolution.</title>
        <authorList>
            <person name="Flamio R. Jr."/>
            <person name="Ramstad K.M."/>
        </authorList>
    </citation>
    <scope>NUCLEOTIDE SEQUENCE [LARGE SCALE GENOMIC DNA]</scope>
    <source>
        <strain evidence="1">JAX WOST 10</strain>
    </source>
</reference>
<evidence type="ECO:0000313" key="1">
    <source>
        <dbReference type="EMBL" id="KAK4829508.1"/>
    </source>
</evidence>